<evidence type="ECO:0000256" key="2">
    <source>
        <dbReference type="ARBA" id="ARBA00022741"/>
    </source>
</evidence>
<dbReference type="PANTHER" id="PTHR45633">
    <property type="entry name" value="60 KDA HEAT SHOCK PROTEIN, MITOCHONDRIAL"/>
    <property type="match status" value="1"/>
</dbReference>
<dbReference type="SUPFAM" id="SSF52029">
    <property type="entry name" value="GroEL apical domain-like"/>
    <property type="match status" value="1"/>
</dbReference>
<keyword evidence="3" id="KW-0067">ATP-binding</keyword>
<name>A0A240F763_9VIRU</name>
<dbReference type="Pfam" id="PF00118">
    <property type="entry name" value="Cpn60_TCP1"/>
    <property type="match status" value="1"/>
</dbReference>
<evidence type="ECO:0000256" key="1">
    <source>
        <dbReference type="ARBA" id="ARBA00006607"/>
    </source>
</evidence>
<dbReference type="Gene3D" id="3.50.7.10">
    <property type="entry name" value="GroEL"/>
    <property type="match status" value="1"/>
</dbReference>
<keyword evidence="4" id="KW-0143">Chaperone</keyword>
<sequence>MNKTKNVNYGATARQRLQAGVNKLGDAVKATMGPSGRTVILEREYGSPAITKDGVSVAKEVNLKDPVENLGAQVVKEVAMKTAKIAGDGTTTATVLAQTILNEGLKHADAGANIIEVKRGMDKATSQVVEYLKQLSYDVVNNDQIRMVATTSANNDTTIGSIIATAMDSVGKNGVITVDESKTSETTLEVVEGLQFDRGYVSPYFVTDNSTMSCTLENPYILIYDKRISSIKEVLPLLETCSKQNKPLLIIAEDIDGEALATMVVNKARGILNICAVKAPGFGDRRVQMLEDIATLTGGTVISPQKGLKLDKLQVAMLGSARRVVISKDETVVVDGAGEAQDIEQRVTDLSNQLATCESDHDMLALQDRIARLVGGVAVINVGASSEVEMKEKKDRVDDALNATKAAVEEGILPGGGLALLSAVAKLDDLEVDSEDQLIGVSIIRKACSAPFDCIMQNAGLNPEVIKMKLQSVESENPSADIFGYDARTNKVCAVFDAGIIDPTKVTRTALEMAVSVAGTLLTTEAVVSIEPQKDGEDVSEPMMPNMY</sequence>
<proteinExistence type="inferred from homology"/>
<dbReference type="CDD" id="cd03344">
    <property type="entry name" value="GroEL"/>
    <property type="match status" value="1"/>
</dbReference>
<dbReference type="NCBIfam" id="NF009489">
    <property type="entry name" value="PRK12851.1"/>
    <property type="match status" value="1"/>
</dbReference>
<dbReference type="Gene3D" id="3.30.260.10">
    <property type="entry name" value="TCP-1-like chaperonin intermediate domain"/>
    <property type="match status" value="1"/>
</dbReference>
<dbReference type="EMBL" id="KU595463">
    <property type="protein sequence ID" value="AQM32629.1"/>
    <property type="molecule type" value="Genomic_DNA"/>
</dbReference>
<dbReference type="NCBIfam" id="TIGR02348">
    <property type="entry name" value="GroEL"/>
    <property type="match status" value="1"/>
</dbReference>
<dbReference type="SUPFAM" id="SSF54849">
    <property type="entry name" value="GroEL-intermediate domain like"/>
    <property type="match status" value="2"/>
</dbReference>
<evidence type="ECO:0000256" key="4">
    <source>
        <dbReference type="ARBA" id="ARBA00023186"/>
    </source>
</evidence>
<organism evidence="5">
    <name type="scientific">uncultured virus</name>
    <dbReference type="NCBI Taxonomy" id="340016"/>
    <lineage>
        <taxon>Viruses</taxon>
        <taxon>environmental samples</taxon>
    </lineage>
</organism>
<accession>A0A240F763</accession>
<dbReference type="SUPFAM" id="SSF48592">
    <property type="entry name" value="GroEL equatorial domain-like"/>
    <property type="match status" value="1"/>
</dbReference>
<dbReference type="InterPro" id="IPR018370">
    <property type="entry name" value="Chaperonin_Cpn60_CS"/>
</dbReference>
<dbReference type="NCBIfam" id="NF000592">
    <property type="entry name" value="PRK00013.1"/>
    <property type="match status" value="1"/>
</dbReference>
<dbReference type="NCBIfam" id="NF009487">
    <property type="entry name" value="PRK12849.1"/>
    <property type="match status" value="1"/>
</dbReference>
<evidence type="ECO:0000313" key="5">
    <source>
        <dbReference type="EMBL" id="AQM32629.1"/>
    </source>
</evidence>
<dbReference type="HAMAP" id="MF_00600">
    <property type="entry name" value="CH60"/>
    <property type="match status" value="1"/>
</dbReference>
<comment type="similarity">
    <text evidence="1">Belongs to the chaperonin (HSP60) family.</text>
</comment>
<protein>
    <submittedName>
        <fullName evidence="5">Chaperonin GroEL</fullName>
    </submittedName>
</protein>
<gene>
    <name evidence="5" type="primary">GroEL</name>
</gene>
<dbReference type="NCBIfam" id="NF009488">
    <property type="entry name" value="PRK12850.1"/>
    <property type="match status" value="1"/>
</dbReference>
<dbReference type="GO" id="GO:0140662">
    <property type="term" value="F:ATP-dependent protein folding chaperone"/>
    <property type="evidence" value="ECO:0007669"/>
    <property type="project" value="InterPro"/>
</dbReference>
<dbReference type="InterPro" id="IPR027409">
    <property type="entry name" value="GroEL-like_apical_dom_sf"/>
</dbReference>
<reference evidence="5" key="1">
    <citation type="journal article" date="2017" name="ISME J.">
        <title>Novel chaperonins are prevalent in the virioplankton and demonstrate links to viral biology and ecology.</title>
        <authorList>
            <person name="Marine R.L."/>
            <person name="Nasko D.J."/>
            <person name="Wray J."/>
            <person name="Polson S.W."/>
            <person name="Wommack K.E."/>
        </authorList>
    </citation>
    <scope>NUCLEOTIDE SEQUENCE</scope>
</reference>
<dbReference type="FunFam" id="3.50.7.10:FF:000001">
    <property type="entry name" value="60 kDa chaperonin"/>
    <property type="match status" value="1"/>
</dbReference>
<dbReference type="Gene3D" id="1.10.560.10">
    <property type="entry name" value="GroEL-like equatorial domain"/>
    <property type="match status" value="1"/>
</dbReference>
<evidence type="ECO:0000256" key="3">
    <source>
        <dbReference type="ARBA" id="ARBA00022840"/>
    </source>
</evidence>
<dbReference type="PROSITE" id="PS00296">
    <property type="entry name" value="CHAPERONINS_CPN60"/>
    <property type="match status" value="1"/>
</dbReference>
<keyword evidence="2" id="KW-0547">Nucleotide-binding</keyword>
<dbReference type="InterPro" id="IPR001844">
    <property type="entry name" value="Cpn60/GroEL"/>
</dbReference>
<dbReference type="InterPro" id="IPR002423">
    <property type="entry name" value="Cpn60/GroEL/TCP-1"/>
</dbReference>
<dbReference type="PRINTS" id="PR00298">
    <property type="entry name" value="CHAPERONIN60"/>
</dbReference>
<dbReference type="InterPro" id="IPR027410">
    <property type="entry name" value="TCP-1-like_intermed_sf"/>
</dbReference>
<dbReference type="InterPro" id="IPR027413">
    <property type="entry name" value="GROEL-like_equatorial_sf"/>
</dbReference>
<dbReference type="GO" id="GO:0042026">
    <property type="term" value="P:protein refolding"/>
    <property type="evidence" value="ECO:0007669"/>
    <property type="project" value="InterPro"/>
</dbReference>
<dbReference type="GO" id="GO:0005524">
    <property type="term" value="F:ATP binding"/>
    <property type="evidence" value="ECO:0007669"/>
    <property type="project" value="UniProtKB-KW"/>
</dbReference>